<name>A0ABP7WDF7_9ACTN</name>
<gene>
    <name evidence="1" type="ORF">GCM10022233_80930</name>
</gene>
<organism evidence="1 2">
    <name type="scientific">Streptomyces shaanxiensis</name>
    <dbReference type="NCBI Taxonomy" id="653357"/>
    <lineage>
        <taxon>Bacteria</taxon>
        <taxon>Bacillati</taxon>
        <taxon>Actinomycetota</taxon>
        <taxon>Actinomycetes</taxon>
        <taxon>Kitasatosporales</taxon>
        <taxon>Streptomycetaceae</taxon>
        <taxon>Streptomyces</taxon>
    </lineage>
</organism>
<comment type="caution">
    <text evidence="1">The sequence shown here is derived from an EMBL/GenBank/DDBJ whole genome shotgun (WGS) entry which is preliminary data.</text>
</comment>
<sequence>MRKSVNVLLCLTAVAGIGWSGTQIWQVLNGRHQINEACADLVPAGLVLALSPAGGTISHRVADEGTIELDAALPQDCEIFSTEAGEKYGTDTGERWFFTAAVGTLPEDEPVIPEDPVDSLINEWGDHTYPYQPLGGGIAGVVTDTGVTVELPCPEGEADGPVRTLWSRASLMDPGPPFTENGQLTAHDRNTLAEIAVTTANNLAGRLGCADRLPDPPQDIPALTEGPLPASRADGTCAWYRQAGFARQPRLADQVLESRPDDKLWDETCGLVLSDGREAEVAYSDAARRADVDRPSRSGAWFVSFHTYSGEGAKNVQLRRTIPRESPVLAEPGKAGRGDGGDSLWWASSVCDGRPQIHTMTIAWEYDELTTPAYEKVFRAYVDDVTQRRGCTNLKFPAHATFTEQVSS</sequence>
<protein>
    <recommendedName>
        <fullName evidence="3">DUF3558 domain-containing protein</fullName>
    </recommendedName>
</protein>
<proteinExistence type="predicted"/>
<evidence type="ECO:0008006" key="3">
    <source>
        <dbReference type="Google" id="ProtNLM"/>
    </source>
</evidence>
<accession>A0ABP7WDF7</accession>
<evidence type="ECO:0000313" key="2">
    <source>
        <dbReference type="Proteomes" id="UP001499984"/>
    </source>
</evidence>
<dbReference type="Proteomes" id="UP001499984">
    <property type="component" value="Unassembled WGS sequence"/>
</dbReference>
<reference evidence="2" key="1">
    <citation type="journal article" date="2019" name="Int. J. Syst. Evol. Microbiol.">
        <title>The Global Catalogue of Microorganisms (GCM) 10K type strain sequencing project: providing services to taxonomists for standard genome sequencing and annotation.</title>
        <authorList>
            <consortium name="The Broad Institute Genomics Platform"/>
            <consortium name="The Broad Institute Genome Sequencing Center for Infectious Disease"/>
            <person name="Wu L."/>
            <person name="Ma J."/>
        </authorList>
    </citation>
    <scope>NUCLEOTIDE SEQUENCE [LARGE SCALE GENOMIC DNA]</scope>
    <source>
        <strain evidence="2">JCM 16925</strain>
    </source>
</reference>
<dbReference type="EMBL" id="BAAAZY010000029">
    <property type="protein sequence ID" value="GAA4086197.1"/>
    <property type="molecule type" value="Genomic_DNA"/>
</dbReference>
<keyword evidence="2" id="KW-1185">Reference proteome</keyword>
<evidence type="ECO:0000313" key="1">
    <source>
        <dbReference type="EMBL" id="GAA4086197.1"/>
    </source>
</evidence>